<evidence type="ECO:0000313" key="2">
    <source>
        <dbReference type="EMBL" id="GGJ30425.1"/>
    </source>
</evidence>
<organism evidence="2 3">
    <name type="scientific">Neoroseomonas lacus</name>
    <dbReference type="NCBI Taxonomy" id="287609"/>
    <lineage>
        <taxon>Bacteria</taxon>
        <taxon>Pseudomonadati</taxon>
        <taxon>Pseudomonadota</taxon>
        <taxon>Alphaproteobacteria</taxon>
        <taxon>Acetobacterales</taxon>
        <taxon>Acetobacteraceae</taxon>
        <taxon>Neoroseomonas</taxon>
    </lineage>
</organism>
<reference evidence="2" key="2">
    <citation type="submission" date="2020-09" db="EMBL/GenBank/DDBJ databases">
        <authorList>
            <person name="Sun Q."/>
            <person name="Zhou Y."/>
        </authorList>
    </citation>
    <scope>NUCLEOTIDE SEQUENCE</scope>
    <source>
        <strain evidence="2">CGMCC 1.3617</strain>
    </source>
</reference>
<evidence type="ECO:0000313" key="3">
    <source>
        <dbReference type="Proteomes" id="UP000661507"/>
    </source>
</evidence>
<protein>
    <recommendedName>
        <fullName evidence="4">HdeD family acid-resistance protein</fullName>
    </recommendedName>
</protein>
<evidence type="ECO:0000256" key="1">
    <source>
        <dbReference type="SAM" id="Phobius"/>
    </source>
</evidence>
<reference evidence="2" key="1">
    <citation type="journal article" date="2014" name="Int. J. Syst. Evol. Microbiol.">
        <title>Complete genome sequence of Corynebacterium casei LMG S-19264T (=DSM 44701T), isolated from a smear-ripened cheese.</title>
        <authorList>
            <consortium name="US DOE Joint Genome Institute (JGI-PGF)"/>
            <person name="Walter F."/>
            <person name="Albersmeier A."/>
            <person name="Kalinowski J."/>
            <person name="Ruckert C."/>
        </authorList>
    </citation>
    <scope>NUCLEOTIDE SEQUENCE</scope>
    <source>
        <strain evidence="2">CGMCC 1.3617</strain>
    </source>
</reference>
<keyword evidence="3" id="KW-1185">Reference proteome</keyword>
<feature type="transmembrane region" description="Helical" evidence="1">
    <location>
        <begin position="132"/>
        <end position="150"/>
    </location>
</feature>
<dbReference type="Pfam" id="PF03729">
    <property type="entry name" value="DUF308"/>
    <property type="match status" value="2"/>
</dbReference>
<dbReference type="AlphaFoldDB" id="A0A917KUF3"/>
<feature type="transmembrane region" description="Helical" evidence="1">
    <location>
        <begin position="156"/>
        <end position="179"/>
    </location>
</feature>
<accession>A0A917KUF3</accession>
<evidence type="ECO:0008006" key="4">
    <source>
        <dbReference type="Google" id="ProtNLM"/>
    </source>
</evidence>
<dbReference type="InterPro" id="IPR052712">
    <property type="entry name" value="Acid_resist_chaperone_HdeD"/>
</dbReference>
<name>A0A917KUF3_9PROT</name>
<dbReference type="PANTHER" id="PTHR34989">
    <property type="entry name" value="PROTEIN HDED"/>
    <property type="match status" value="1"/>
</dbReference>
<comment type="caution">
    <text evidence="2">The sequence shown here is derived from an EMBL/GenBank/DDBJ whole genome shotgun (WGS) entry which is preliminary data.</text>
</comment>
<proteinExistence type="predicted"/>
<keyword evidence="1" id="KW-1133">Transmembrane helix</keyword>
<feature type="transmembrane region" description="Helical" evidence="1">
    <location>
        <begin position="24"/>
        <end position="43"/>
    </location>
</feature>
<dbReference type="EMBL" id="BMKW01000011">
    <property type="protein sequence ID" value="GGJ30425.1"/>
    <property type="molecule type" value="Genomic_DNA"/>
</dbReference>
<dbReference type="Proteomes" id="UP000661507">
    <property type="component" value="Unassembled WGS sequence"/>
</dbReference>
<dbReference type="GO" id="GO:0005886">
    <property type="term" value="C:plasma membrane"/>
    <property type="evidence" value="ECO:0007669"/>
    <property type="project" value="TreeGrafter"/>
</dbReference>
<feature type="transmembrane region" description="Helical" evidence="1">
    <location>
        <begin position="49"/>
        <end position="69"/>
    </location>
</feature>
<keyword evidence="1" id="KW-0812">Transmembrane</keyword>
<dbReference type="InterPro" id="IPR005325">
    <property type="entry name" value="DUF308_memb"/>
</dbReference>
<dbReference type="RefSeq" id="WP_188970479.1">
    <property type="nucleotide sequence ID" value="NZ_BMKW01000011.1"/>
</dbReference>
<gene>
    <name evidence="2" type="ORF">GCM10011320_42400</name>
</gene>
<sequence length="192" mass="19985">MTSTSPGLPGHEQVTILRAMARHWWAFALRGVAAIIFGILTFLNPGLSIFVLLAFLAAWMAIEGGTTIWQAVAGKGPHGVWTWLDGLLSLAAAVALLLAPGVSVFVLVLVAGGFAVAMGVGRIVLAFRVSDVLLGVLGAVTVLFGAILLTRPGAGLLAIAWIIALEAIVMGVVLLALAFRLKRLDQQGRASV</sequence>
<keyword evidence="1" id="KW-0472">Membrane</keyword>
<dbReference type="PANTHER" id="PTHR34989:SF1">
    <property type="entry name" value="PROTEIN HDED"/>
    <property type="match status" value="1"/>
</dbReference>